<dbReference type="RefSeq" id="WP_036333531.1">
    <property type="nucleotide sequence ID" value="NZ_JPMX01000009.1"/>
</dbReference>
<reference evidence="2 3" key="1">
    <citation type="submission" date="2014-07" db="EMBL/GenBank/DDBJ databases">
        <title>Biosystematic studies on Modestobacter strains isolated from extreme hyper-arid desert soil and from historic building.</title>
        <authorList>
            <person name="Bukarasam K."/>
            <person name="Bull A."/>
            <person name="Girard G."/>
            <person name="van Wezel G."/>
            <person name="Goodfellow M."/>
        </authorList>
    </citation>
    <scope>NUCLEOTIDE SEQUENCE [LARGE SCALE GENOMIC DNA]</scope>
    <source>
        <strain evidence="2 3">KNN45-2b</strain>
    </source>
</reference>
<dbReference type="EMBL" id="JPMX01000009">
    <property type="protein sequence ID" value="KGH48246.1"/>
    <property type="molecule type" value="Genomic_DNA"/>
</dbReference>
<dbReference type="Proteomes" id="UP000029713">
    <property type="component" value="Unassembled WGS sequence"/>
</dbReference>
<evidence type="ECO:0000313" key="2">
    <source>
        <dbReference type="EMBL" id="KGH48246.1"/>
    </source>
</evidence>
<sequence>MSAVLDGRAPCILTEAGARKLTQRIRAKLANVLDLVVQAWEGRAWEPLGYDTWQAYVDAELPELATLRLPVDERREAVAAWAARGMPQRAMAAGLNVAPATVAGDVAAVVPFDPDATVSSHDGRRRPARVRRDRPAPEPPPAMTKRDRAAQLVTEQGDRGLTALELAEVTGWTGGSATGTMCDLRKQCRVRALPVFRRGYAAYVTT</sequence>
<feature type="compositionally biased region" description="Basic residues" evidence="1">
    <location>
        <begin position="123"/>
        <end position="132"/>
    </location>
</feature>
<dbReference type="STRING" id="1522368.IN07_03320"/>
<comment type="caution">
    <text evidence="2">The sequence shown here is derived from an EMBL/GenBank/DDBJ whole genome shotgun (WGS) entry which is preliminary data.</text>
</comment>
<dbReference type="AlphaFoldDB" id="A0A098YET6"/>
<name>A0A098YET6_9ACTN</name>
<protein>
    <submittedName>
        <fullName evidence="2">Uncharacterized protein</fullName>
    </submittedName>
</protein>
<accession>A0A098YET6</accession>
<organism evidence="2 3">
    <name type="scientific">Modestobacter caceresii</name>
    <dbReference type="NCBI Taxonomy" id="1522368"/>
    <lineage>
        <taxon>Bacteria</taxon>
        <taxon>Bacillati</taxon>
        <taxon>Actinomycetota</taxon>
        <taxon>Actinomycetes</taxon>
        <taxon>Geodermatophilales</taxon>
        <taxon>Geodermatophilaceae</taxon>
        <taxon>Modestobacter</taxon>
    </lineage>
</organism>
<gene>
    <name evidence="2" type="ORF">IN07_03320</name>
</gene>
<keyword evidence="3" id="KW-1185">Reference proteome</keyword>
<proteinExistence type="predicted"/>
<dbReference type="OrthoDB" id="3358527at2"/>
<evidence type="ECO:0000256" key="1">
    <source>
        <dbReference type="SAM" id="MobiDB-lite"/>
    </source>
</evidence>
<feature type="region of interest" description="Disordered" evidence="1">
    <location>
        <begin position="114"/>
        <end position="147"/>
    </location>
</feature>
<evidence type="ECO:0000313" key="3">
    <source>
        <dbReference type="Proteomes" id="UP000029713"/>
    </source>
</evidence>